<dbReference type="NCBIfam" id="NF003816">
    <property type="entry name" value="PRK05406.1-5"/>
    <property type="match status" value="1"/>
</dbReference>
<dbReference type="Gene3D" id="3.20.20.370">
    <property type="entry name" value="Glycoside hydrolase/deacetylase"/>
    <property type="match status" value="1"/>
</dbReference>
<name>A0A1C3UCN1_9HYPH</name>
<dbReference type="InterPro" id="IPR011330">
    <property type="entry name" value="Glyco_hydro/deAcase_b/a-brl"/>
</dbReference>
<reference evidence="2" key="1">
    <citation type="submission" date="2016-08" db="EMBL/GenBank/DDBJ databases">
        <authorList>
            <person name="Varghese N."/>
            <person name="Submissions Spin"/>
        </authorList>
    </citation>
    <scope>NUCLEOTIDE SEQUENCE [LARGE SCALE GENOMIC DNA]</scope>
    <source>
        <strain evidence="2">HAMBI 2975</strain>
    </source>
</reference>
<gene>
    <name evidence="1" type="ORF">GA0061103_1921</name>
</gene>
<dbReference type="InterPro" id="IPR005501">
    <property type="entry name" value="LamB/YcsF/PxpA-like"/>
</dbReference>
<dbReference type="Pfam" id="PF03746">
    <property type="entry name" value="LamB_YcsF"/>
    <property type="match status" value="1"/>
</dbReference>
<dbReference type="Proteomes" id="UP000199101">
    <property type="component" value="Unassembled WGS sequence"/>
</dbReference>
<evidence type="ECO:0000313" key="1">
    <source>
        <dbReference type="EMBL" id="SCB13233.1"/>
    </source>
</evidence>
<dbReference type="SUPFAM" id="SSF88713">
    <property type="entry name" value="Glycoside hydrolase/deacetylase"/>
    <property type="match status" value="1"/>
</dbReference>
<proteinExistence type="predicted"/>
<dbReference type="NCBIfam" id="NF003814">
    <property type="entry name" value="PRK05406.1-3"/>
    <property type="match status" value="1"/>
</dbReference>
<dbReference type="STRING" id="410764.GA0061103_1921"/>
<evidence type="ECO:0000313" key="2">
    <source>
        <dbReference type="Proteomes" id="UP000199101"/>
    </source>
</evidence>
<accession>A0A1C3UCN1</accession>
<dbReference type="GO" id="GO:0005975">
    <property type="term" value="P:carbohydrate metabolic process"/>
    <property type="evidence" value="ECO:0007669"/>
    <property type="project" value="InterPro"/>
</dbReference>
<organism evidence="1 2">
    <name type="scientific">Rhizobium multihospitium</name>
    <dbReference type="NCBI Taxonomy" id="410764"/>
    <lineage>
        <taxon>Bacteria</taxon>
        <taxon>Pseudomonadati</taxon>
        <taxon>Pseudomonadota</taxon>
        <taxon>Alphaproteobacteria</taxon>
        <taxon>Hyphomicrobiales</taxon>
        <taxon>Rhizobiaceae</taxon>
        <taxon>Rhizobium/Agrobacterium group</taxon>
        <taxon>Rhizobium</taxon>
    </lineage>
</organism>
<dbReference type="EMBL" id="FMAG01000001">
    <property type="protein sequence ID" value="SCB13233.1"/>
    <property type="molecule type" value="Genomic_DNA"/>
</dbReference>
<protein>
    <submittedName>
        <fullName evidence="1">UPF0271 protein</fullName>
    </submittedName>
</protein>
<keyword evidence="2" id="KW-1185">Reference proteome</keyword>
<sequence length="270" mass="29555">MHLKEAVDINCDMGEAFGRWRIGDAHDEELISLISSANIATGFHAGDPNLMDETVRMAAAHGVGVGAHPGYNDLQGFGRRKINGTSREIVNDLIYQVGALREFARRYGVPVQHVKPHGALYMELAANADLSQIFIQYMRTVAPNMFVFCMDGSATCLAAEEAGQPIVREFYADRDYGDTGWIVFTRDAGRPDPKAIARKVVRACTEGVVRTVNGADIPIAFDSICFHSDTLGALDIVRHMREALIAEGIRIAPVSQILNSDAARRSHEQA</sequence>
<dbReference type="AlphaFoldDB" id="A0A1C3UCN1"/>
<dbReference type="PANTHER" id="PTHR30292">
    <property type="entry name" value="UNCHARACTERIZED PROTEIN YBGL-RELATED"/>
    <property type="match status" value="1"/>
</dbReference>
<dbReference type="PANTHER" id="PTHR30292:SF0">
    <property type="entry name" value="5-OXOPROLINASE SUBUNIT A"/>
    <property type="match status" value="1"/>
</dbReference>